<sequence>MTTTNTTGLPSKAIEHFPVVIIGAGIGGLTLGALLHDLDIAFVVLERAPVVTPQGAGISLAPNCLRVLDQLGLYQAIQAHSQELLGIRVYREQNCWGTINFGLAKRWFGYNVHSIERHEFHRYLYEAAGGAESVRLRWNVVNIVDKADRQTPVRVESDDGRVITADLVVGADGIRSATRRILASANGLKAQNTIRFTGRVHMSGYTKSLEHLTTQDLGIGHWMLYNDSSLTTWPCQENRQWFIGVKLANLAPGEVPDRSVWKTATPDTVNGEYGAKFHPFGQDKTVKSIVDQAERVIASNVFEEVDFPHMAKGRIALLGDGEFTTASSFSMLSDEIPSGAFYDLLLRPSISPPPNPLISSCMILRIIQGACQAIEDATVLADSIVDFLEGTPNALESYARARESRAQEVASFSARYAQIHTAKLPLGMGKLVRSIIYQWMPSSAWMWYLQWLYGHQPVSKKLEARRRAEVGGKKND</sequence>
<dbReference type="VEuPathDB" id="FungiDB:EYZ11_007751"/>
<feature type="domain" description="FAD-binding" evidence="6">
    <location>
        <begin position="18"/>
        <end position="237"/>
    </location>
</feature>
<keyword evidence="2" id="KW-0285">Flavoprotein</keyword>
<evidence type="ECO:0000313" key="8">
    <source>
        <dbReference type="Proteomes" id="UP000324241"/>
    </source>
</evidence>
<reference evidence="7 8" key="1">
    <citation type="submission" date="2019-08" db="EMBL/GenBank/DDBJ databases">
        <title>The genome sequence of a newly discovered highly antifungal drug resistant Aspergillus species, Aspergillus tanneri NIH 1004.</title>
        <authorList>
            <person name="Mounaud S."/>
            <person name="Singh I."/>
            <person name="Joardar V."/>
            <person name="Pakala S."/>
            <person name="Pakala S."/>
            <person name="Venepally P."/>
            <person name="Chung J.K."/>
            <person name="Losada L."/>
            <person name="Nierman W.C."/>
        </authorList>
    </citation>
    <scope>NUCLEOTIDE SEQUENCE [LARGE SCALE GENOMIC DNA]</scope>
    <source>
        <strain evidence="7 8">NIH1004</strain>
    </source>
</reference>
<evidence type="ECO:0000256" key="4">
    <source>
        <dbReference type="ARBA" id="ARBA00023002"/>
    </source>
</evidence>
<dbReference type="OrthoDB" id="16820at2759"/>
<dbReference type="GeneID" id="54324825"/>
<name>A0A5M9MQQ8_9EURO</name>
<dbReference type="GO" id="GO:0004497">
    <property type="term" value="F:monooxygenase activity"/>
    <property type="evidence" value="ECO:0007669"/>
    <property type="project" value="UniProtKB-KW"/>
</dbReference>
<dbReference type="AlphaFoldDB" id="A0A5M9MQQ8"/>
<evidence type="ECO:0000256" key="1">
    <source>
        <dbReference type="ARBA" id="ARBA00007992"/>
    </source>
</evidence>
<keyword evidence="5" id="KW-0503">Monooxygenase</keyword>
<evidence type="ECO:0000259" key="6">
    <source>
        <dbReference type="Pfam" id="PF01494"/>
    </source>
</evidence>
<protein>
    <recommendedName>
        <fullName evidence="6">FAD-binding domain-containing protein</fullName>
    </recommendedName>
</protein>
<dbReference type="InterPro" id="IPR036188">
    <property type="entry name" value="FAD/NAD-bd_sf"/>
</dbReference>
<dbReference type="Pfam" id="PF01494">
    <property type="entry name" value="FAD_binding_3"/>
    <property type="match status" value="1"/>
</dbReference>
<evidence type="ECO:0000256" key="3">
    <source>
        <dbReference type="ARBA" id="ARBA00022827"/>
    </source>
</evidence>
<dbReference type="RefSeq" id="XP_033428813.1">
    <property type="nucleotide sequence ID" value="XM_033566818.1"/>
</dbReference>
<proteinExistence type="inferred from homology"/>
<dbReference type="Proteomes" id="UP000324241">
    <property type="component" value="Unassembled WGS sequence"/>
</dbReference>
<dbReference type="EMBL" id="QUQM01000001">
    <property type="protein sequence ID" value="KAA8649452.1"/>
    <property type="molecule type" value="Genomic_DNA"/>
</dbReference>
<dbReference type="PANTHER" id="PTHR13789:SF309">
    <property type="entry name" value="PUTATIVE (AFU_ORTHOLOGUE AFUA_6G14510)-RELATED"/>
    <property type="match status" value="1"/>
</dbReference>
<gene>
    <name evidence="7" type="ORF">ATNIH1004_002123</name>
</gene>
<dbReference type="SUPFAM" id="SSF51905">
    <property type="entry name" value="FAD/NAD(P)-binding domain"/>
    <property type="match status" value="2"/>
</dbReference>
<dbReference type="Gene3D" id="3.50.50.60">
    <property type="entry name" value="FAD/NAD(P)-binding domain"/>
    <property type="match status" value="2"/>
</dbReference>
<evidence type="ECO:0000256" key="5">
    <source>
        <dbReference type="ARBA" id="ARBA00023033"/>
    </source>
</evidence>
<keyword evidence="3" id="KW-0274">FAD</keyword>
<dbReference type="InterPro" id="IPR002938">
    <property type="entry name" value="FAD-bd"/>
</dbReference>
<dbReference type="PRINTS" id="PR00420">
    <property type="entry name" value="RNGMNOXGNASE"/>
</dbReference>
<comment type="caution">
    <text evidence="7">The sequence shown here is derived from an EMBL/GenBank/DDBJ whole genome shotgun (WGS) entry which is preliminary data.</text>
</comment>
<accession>A0A5M9MQQ8</accession>
<evidence type="ECO:0000313" key="7">
    <source>
        <dbReference type="EMBL" id="KAA8649452.1"/>
    </source>
</evidence>
<dbReference type="GO" id="GO:0071949">
    <property type="term" value="F:FAD binding"/>
    <property type="evidence" value="ECO:0007669"/>
    <property type="project" value="InterPro"/>
</dbReference>
<keyword evidence="4" id="KW-0560">Oxidoreductase</keyword>
<organism evidence="7 8">
    <name type="scientific">Aspergillus tanneri</name>
    <dbReference type="NCBI Taxonomy" id="1220188"/>
    <lineage>
        <taxon>Eukaryota</taxon>
        <taxon>Fungi</taxon>
        <taxon>Dikarya</taxon>
        <taxon>Ascomycota</taxon>
        <taxon>Pezizomycotina</taxon>
        <taxon>Eurotiomycetes</taxon>
        <taxon>Eurotiomycetidae</taxon>
        <taxon>Eurotiales</taxon>
        <taxon>Aspergillaceae</taxon>
        <taxon>Aspergillus</taxon>
        <taxon>Aspergillus subgen. Circumdati</taxon>
    </lineage>
</organism>
<dbReference type="InterPro" id="IPR050493">
    <property type="entry name" value="FAD-dep_Monooxygenase_BioMet"/>
</dbReference>
<evidence type="ECO:0000256" key="2">
    <source>
        <dbReference type="ARBA" id="ARBA00022630"/>
    </source>
</evidence>
<dbReference type="PANTHER" id="PTHR13789">
    <property type="entry name" value="MONOOXYGENASE"/>
    <property type="match status" value="1"/>
</dbReference>
<comment type="similarity">
    <text evidence="1">Belongs to the paxM FAD-dependent monooxygenase family.</text>
</comment>